<sequence>MCLLCRHKKYILNLYNYNYVEKNNMIKFVYFDVGGVVVKDFSGTNKWNELKNGMGIKPNQEVVFDEIFDIYEPEVCIGRDVETLIPLLNTKLYLSLPENYSFLLDFVNRFERNESIWPIIKRIKERYKVGLLTNMYPNMLNQIYKADLMPDTKWDVIIDSSIEKVRKPQIEMFKLAEDRSGFKGEEILFIENGKKHIEAANEFGWQTFLYDPSFTVESNKSLEETLLK</sequence>
<evidence type="ECO:0000313" key="1">
    <source>
        <dbReference type="EMBL" id="KKU00374.1"/>
    </source>
</evidence>
<organism evidence="1 2">
    <name type="scientific">Candidatus Collierbacteria bacterium GW2011_GWB2_45_17</name>
    <dbReference type="NCBI Taxonomy" id="1618388"/>
    <lineage>
        <taxon>Bacteria</taxon>
        <taxon>Candidatus Collieribacteriota</taxon>
    </lineage>
</organism>
<dbReference type="Proteomes" id="UP000034078">
    <property type="component" value="Unassembled WGS sequence"/>
</dbReference>
<proteinExistence type="predicted"/>
<name>A0A837IEQ6_9BACT</name>
<dbReference type="InterPro" id="IPR006439">
    <property type="entry name" value="HAD-SF_hydro_IA"/>
</dbReference>
<accession>A0A837IEQ6</accession>
<dbReference type="InterPro" id="IPR023214">
    <property type="entry name" value="HAD_sf"/>
</dbReference>
<dbReference type="NCBIfam" id="TIGR01509">
    <property type="entry name" value="HAD-SF-IA-v3"/>
    <property type="match status" value="1"/>
</dbReference>
<dbReference type="Pfam" id="PF00702">
    <property type="entry name" value="Hydrolase"/>
    <property type="match status" value="1"/>
</dbReference>
<dbReference type="PANTHER" id="PTHR47829:SF1">
    <property type="entry name" value="HAD FAMILY PHOSPHATASE"/>
    <property type="match status" value="1"/>
</dbReference>
<protein>
    <recommendedName>
        <fullName evidence="3">HAD-superfamily hydrolase, subfamily IA, variant 3</fullName>
    </recommendedName>
</protein>
<evidence type="ECO:0008006" key="3">
    <source>
        <dbReference type="Google" id="ProtNLM"/>
    </source>
</evidence>
<dbReference type="PANTHER" id="PTHR47829">
    <property type="entry name" value="HYDROLASE, PUTATIVE (AFU_ORTHOLOGUE AFUA_1G12880)-RELATED"/>
    <property type="match status" value="1"/>
</dbReference>
<evidence type="ECO:0000313" key="2">
    <source>
        <dbReference type="Proteomes" id="UP000034078"/>
    </source>
</evidence>
<dbReference type="AlphaFoldDB" id="A0A837IEQ6"/>
<dbReference type="SUPFAM" id="SSF56784">
    <property type="entry name" value="HAD-like"/>
    <property type="match status" value="1"/>
</dbReference>
<dbReference type="EMBL" id="LCKO01000005">
    <property type="protein sequence ID" value="KKU00374.1"/>
    <property type="molecule type" value="Genomic_DNA"/>
</dbReference>
<dbReference type="Gene3D" id="3.40.50.1000">
    <property type="entry name" value="HAD superfamily/HAD-like"/>
    <property type="match status" value="1"/>
</dbReference>
<comment type="caution">
    <text evidence="1">The sequence shown here is derived from an EMBL/GenBank/DDBJ whole genome shotgun (WGS) entry which is preliminary data.</text>
</comment>
<dbReference type="InterPro" id="IPR052898">
    <property type="entry name" value="ACAD10-like"/>
</dbReference>
<gene>
    <name evidence="1" type="ORF">UX01_C0005G0051</name>
</gene>
<dbReference type="PRINTS" id="PR00413">
    <property type="entry name" value="HADHALOGNASE"/>
</dbReference>
<reference evidence="1 2" key="1">
    <citation type="journal article" date="2015" name="Nature">
        <title>rRNA introns, odd ribosomes, and small enigmatic genomes across a large radiation of phyla.</title>
        <authorList>
            <person name="Brown C.T."/>
            <person name="Hug L.A."/>
            <person name="Thomas B.C."/>
            <person name="Sharon I."/>
            <person name="Castelle C.J."/>
            <person name="Singh A."/>
            <person name="Wilkins M.J."/>
            <person name="Williams K.H."/>
            <person name="Banfield J.F."/>
        </authorList>
    </citation>
    <scope>NUCLEOTIDE SEQUENCE [LARGE SCALE GENOMIC DNA]</scope>
</reference>
<dbReference type="InterPro" id="IPR036412">
    <property type="entry name" value="HAD-like_sf"/>
</dbReference>